<proteinExistence type="predicted"/>
<organism evidence="3">
    <name type="scientific">marine metagenome</name>
    <dbReference type="NCBI Taxonomy" id="408172"/>
    <lineage>
        <taxon>unclassified sequences</taxon>
        <taxon>metagenomes</taxon>
        <taxon>ecological metagenomes</taxon>
    </lineage>
</organism>
<reference evidence="3" key="1">
    <citation type="submission" date="2018-05" db="EMBL/GenBank/DDBJ databases">
        <authorList>
            <person name="Lanie J.A."/>
            <person name="Ng W.-L."/>
            <person name="Kazmierczak K.M."/>
            <person name="Andrzejewski T.M."/>
            <person name="Davidsen T.M."/>
            <person name="Wayne K.J."/>
            <person name="Tettelin H."/>
            <person name="Glass J.I."/>
            <person name="Rusch D."/>
            <person name="Podicherti R."/>
            <person name="Tsui H.-C.T."/>
            <person name="Winkler M.E."/>
        </authorList>
    </citation>
    <scope>NUCLEOTIDE SEQUENCE</scope>
</reference>
<dbReference type="PANTHER" id="PTHR43861">
    <property type="entry name" value="TRANS-ACONITATE 2-METHYLTRANSFERASE-RELATED"/>
    <property type="match status" value="1"/>
</dbReference>
<dbReference type="SUPFAM" id="SSF53335">
    <property type="entry name" value="S-adenosyl-L-methionine-dependent methyltransferases"/>
    <property type="match status" value="1"/>
</dbReference>
<gene>
    <name evidence="3" type="ORF">METZ01_LOCUS106324</name>
</gene>
<dbReference type="CDD" id="cd02440">
    <property type="entry name" value="AdoMet_MTases"/>
    <property type="match status" value="1"/>
</dbReference>
<dbReference type="GO" id="GO:0016740">
    <property type="term" value="F:transferase activity"/>
    <property type="evidence" value="ECO:0007669"/>
    <property type="project" value="UniProtKB-KW"/>
</dbReference>
<protein>
    <recommendedName>
        <fullName evidence="2">Methyltransferase domain-containing protein</fullName>
    </recommendedName>
</protein>
<dbReference type="PANTHER" id="PTHR43861:SF3">
    <property type="entry name" value="PUTATIVE (AFU_ORTHOLOGUE AFUA_2G14390)-RELATED"/>
    <property type="match status" value="1"/>
</dbReference>
<feature type="domain" description="Methyltransferase" evidence="2">
    <location>
        <begin position="68"/>
        <end position="166"/>
    </location>
</feature>
<evidence type="ECO:0000313" key="3">
    <source>
        <dbReference type="EMBL" id="SVA53470.1"/>
    </source>
</evidence>
<dbReference type="EMBL" id="UINC01012217">
    <property type="protein sequence ID" value="SVA53470.1"/>
    <property type="molecule type" value="Genomic_DNA"/>
</dbReference>
<dbReference type="AlphaFoldDB" id="A0A381WLU4"/>
<dbReference type="Pfam" id="PF13649">
    <property type="entry name" value="Methyltransf_25"/>
    <property type="match status" value="1"/>
</dbReference>
<evidence type="ECO:0000259" key="2">
    <source>
        <dbReference type="Pfam" id="PF13649"/>
    </source>
</evidence>
<sequence>MVSSFTEGFLLTNTRNKASLMSDSPKTASDYFGAMGFEYDSLIHRSVPCYDEMIGKLINYLPRHPQTVLELGCGSGGLSAPLVRHVPDCEFTFVDASEEMVELTRARVQEDFPETARRATFVTARFEEYSMGIDQFDVVTSSISLHHVEDKAALFRRVRESLKSGGTFRFVDQLSGGTDANHKLTWQCMLEFWRAPGNCTDAEIQGLLDHAKAHDHYTPLAAHFHLLQEAGFVGIDCVWRDLMWSVITADVT</sequence>
<dbReference type="InterPro" id="IPR041698">
    <property type="entry name" value="Methyltransf_25"/>
</dbReference>
<name>A0A381WLU4_9ZZZZ</name>
<evidence type="ECO:0000256" key="1">
    <source>
        <dbReference type="ARBA" id="ARBA00022679"/>
    </source>
</evidence>
<dbReference type="InterPro" id="IPR029063">
    <property type="entry name" value="SAM-dependent_MTases_sf"/>
</dbReference>
<keyword evidence="1" id="KW-0808">Transferase</keyword>
<accession>A0A381WLU4</accession>
<dbReference type="Gene3D" id="3.40.50.150">
    <property type="entry name" value="Vaccinia Virus protein VP39"/>
    <property type="match status" value="1"/>
</dbReference>